<dbReference type="AlphaFoldDB" id="A0A4C1TXV8"/>
<evidence type="ECO:0000313" key="2">
    <source>
        <dbReference type="Proteomes" id="UP000299102"/>
    </source>
</evidence>
<gene>
    <name evidence="1" type="ORF">EVAR_93849_1</name>
</gene>
<protein>
    <submittedName>
        <fullName evidence="1">Uncharacterized protein</fullName>
    </submittedName>
</protein>
<comment type="caution">
    <text evidence="1">The sequence shown here is derived from an EMBL/GenBank/DDBJ whole genome shotgun (WGS) entry which is preliminary data.</text>
</comment>
<evidence type="ECO:0000313" key="1">
    <source>
        <dbReference type="EMBL" id="GBP18446.1"/>
    </source>
</evidence>
<organism evidence="1 2">
    <name type="scientific">Eumeta variegata</name>
    <name type="common">Bagworm moth</name>
    <name type="synonym">Eumeta japonica</name>
    <dbReference type="NCBI Taxonomy" id="151549"/>
    <lineage>
        <taxon>Eukaryota</taxon>
        <taxon>Metazoa</taxon>
        <taxon>Ecdysozoa</taxon>
        <taxon>Arthropoda</taxon>
        <taxon>Hexapoda</taxon>
        <taxon>Insecta</taxon>
        <taxon>Pterygota</taxon>
        <taxon>Neoptera</taxon>
        <taxon>Endopterygota</taxon>
        <taxon>Lepidoptera</taxon>
        <taxon>Glossata</taxon>
        <taxon>Ditrysia</taxon>
        <taxon>Tineoidea</taxon>
        <taxon>Psychidae</taxon>
        <taxon>Oiketicinae</taxon>
        <taxon>Eumeta</taxon>
    </lineage>
</organism>
<proteinExistence type="predicted"/>
<sequence>MASSSMRKKMRSLAPRATLAEKIFCEDWDESRRTILHQLNGSIQLKISSEKEITGDRKPERSVWYGRESVYRGCSALT</sequence>
<dbReference type="Proteomes" id="UP000299102">
    <property type="component" value="Unassembled WGS sequence"/>
</dbReference>
<reference evidence="1 2" key="1">
    <citation type="journal article" date="2019" name="Commun. Biol.">
        <title>The bagworm genome reveals a unique fibroin gene that provides high tensile strength.</title>
        <authorList>
            <person name="Kono N."/>
            <person name="Nakamura H."/>
            <person name="Ohtoshi R."/>
            <person name="Tomita M."/>
            <person name="Numata K."/>
            <person name="Arakawa K."/>
        </authorList>
    </citation>
    <scope>NUCLEOTIDE SEQUENCE [LARGE SCALE GENOMIC DNA]</scope>
</reference>
<accession>A0A4C1TXV8</accession>
<keyword evidence="2" id="KW-1185">Reference proteome</keyword>
<name>A0A4C1TXV8_EUMVA</name>
<dbReference type="EMBL" id="BGZK01000097">
    <property type="protein sequence ID" value="GBP18446.1"/>
    <property type="molecule type" value="Genomic_DNA"/>
</dbReference>